<name>A0A0N8QM25_9PSED</name>
<dbReference type="EMBL" id="LJPT01000175">
    <property type="protein sequence ID" value="KPW43606.1"/>
    <property type="molecule type" value="Genomic_DNA"/>
</dbReference>
<dbReference type="PATRIC" id="fig|251702.3.peg.1548"/>
<dbReference type="AlphaFoldDB" id="A0A0N8QM25"/>
<comment type="caution">
    <text evidence="1">The sequence shown here is derived from an EMBL/GenBank/DDBJ whole genome shotgun (WGS) entry which is preliminary data.</text>
</comment>
<reference evidence="1 2" key="1">
    <citation type="submission" date="2015-09" db="EMBL/GenBank/DDBJ databases">
        <title>Genome announcement of multiple Pseudomonas syringae strains.</title>
        <authorList>
            <person name="Thakur S."/>
            <person name="Wang P.W."/>
            <person name="Gong Y."/>
            <person name="Weir B.S."/>
            <person name="Guttman D.S."/>
        </authorList>
    </citation>
    <scope>NUCLEOTIDE SEQUENCE [LARGE SCALE GENOMIC DNA]</scope>
    <source>
        <strain evidence="1 2">ICMP4303</strain>
    </source>
</reference>
<protein>
    <submittedName>
        <fullName evidence="1">Uncharacterized protein</fullName>
    </submittedName>
</protein>
<dbReference type="Proteomes" id="UP000050425">
    <property type="component" value="Unassembled WGS sequence"/>
</dbReference>
<gene>
    <name evidence="1" type="ORF">ALO88_102016</name>
</gene>
<evidence type="ECO:0000313" key="1">
    <source>
        <dbReference type="EMBL" id="KPW43606.1"/>
    </source>
</evidence>
<evidence type="ECO:0000313" key="2">
    <source>
        <dbReference type="Proteomes" id="UP000050425"/>
    </source>
</evidence>
<sequence>MTLLFPLNAIADFQMSIGSAAPRTIERSLSDRNNVAVPESLRARTIAQRKSAPKGALTDAAVEV</sequence>
<accession>A0A0N8QM25</accession>
<proteinExistence type="predicted"/>
<organism evidence="1 2">
    <name type="scientific">Pseudomonas syringae pv. antirrhini</name>
    <dbReference type="NCBI Taxonomy" id="251702"/>
    <lineage>
        <taxon>Bacteria</taxon>
        <taxon>Pseudomonadati</taxon>
        <taxon>Pseudomonadota</taxon>
        <taxon>Gammaproteobacteria</taxon>
        <taxon>Pseudomonadales</taxon>
        <taxon>Pseudomonadaceae</taxon>
        <taxon>Pseudomonas</taxon>
    </lineage>
</organism>